<protein>
    <submittedName>
        <fullName evidence="1">Uncharacterized protein</fullName>
    </submittedName>
</protein>
<reference evidence="1" key="1">
    <citation type="submission" date="2018-06" db="EMBL/GenBank/DDBJ databases">
        <authorList>
            <person name="Zhirakovskaya E."/>
        </authorList>
    </citation>
    <scope>NUCLEOTIDE SEQUENCE</scope>
</reference>
<proteinExistence type="predicted"/>
<sequence>MAGLVNQERGFTKKTVRNLLFLVLLLSTPGSAYAMMDHGGMGHNMPSGTHCALENQNNNPAYDGTITSFNEPAHPTFTVSTLARLASEKCKHKGSGMICHKGKNSTTRTGMGGCCLKKCSPFSKYPEHGGLTSSVPLTVIESSNSPLAERTTGDFLNAPQLFKTRFDSPPSRPPAI</sequence>
<dbReference type="EMBL" id="UOGC01000007">
    <property type="protein sequence ID" value="VAX15377.1"/>
    <property type="molecule type" value="Genomic_DNA"/>
</dbReference>
<evidence type="ECO:0000313" key="1">
    <source>
        <dbReference type="EMBL" id="VAX15377.1"/>
    </source>
</evidence>
<gene>
    <name evidence="1" type="ORF">MNBD_NITROSPINAE01-1953</name>
</gene>
<dbReference type="AlphaFoldDB" id="A0A3B1CF04"/>
<accession>A0A3B1CF04</accession>
<organism evidence="1">
    <name type="scientific">hydrothermal vent metagenome</name>
    <dbReference type="NCBI Taxonomy" id="652676"/>
    <lineage>
        <taxon>unclassified sequences</taxon>
        <taxon>metagenomes</taxon>
        <taxon>ecological metagenomes</taxon>
    </lineage>
</organism>
<name>A0A3B1CF04_9ZZZZ</name>